<dbReference type="GO" id="GO:0051119">
    <property type="term" value="F:sugar transmembrane transporter activity"/>
    <property type="evidence" value="ECO:0007669"/>
    <property type="project" value="InterPro"/>
</dbReference>
<dbReference type="InterPro" id="IPR036259">
    <property type="entry name" value="MFS_trans_sf"/>
</dbReference>
<dbReference type="NCBIfam" id="TIGR00879">
    <property type="entry name" value="SP"/>
    <property type="match status" value="1"/>
</dbReference>
<dbReference type="EMBL" id="CAJNRD030001122">
    <property type="protein sequence ID" value="CAG5101240.1"/>
    <property type="molecule type" value="Genomic_DNA"/>
</dbReference>
<dbReference type="PROSITE" id="PS00217">
    <property type="entry name" value="SUGAR_TRANSPORT_2"/>
    <property type="match status" value="1"/>
</dbReference>
<keyword evidence="3 9" id="KW-0812">Transmembrane</keyword>
<evidence type="ECO:0000256" key="5">
    <source>
        <dbReference type="ARBA" id="ARBA00023136"/>
    </source>
</evidence>
<evidence type="ECO:0000313" key="11">
    <source>
        <dbReference type="EMBL" id="CAG5101240.1"/>
    </source>
</evidence>
<feature type="transmembrane region" description="Helical" evidence="9">
    <location>
        <begin position="436"/>
        <end position="456"/>
    </location>
</feature>
<dbReference type="PANTHER" id="PTHR48021:SF1">
    <property type="entry name" value="GH07001P-RELATED"/>
    <property type="match status" value="1"/>
</dbReference>
<dbReference type="AlphaFoldDB" id="A0A8J2HJP0"/>
<evidence type="ECO:0000256" key="9">
    <source>
        <dbReference type="SAM" id="Phobius"/>
    </source>
</evidence>
<name>A0A8J2HJP0_COTCN</name>
<dbReference type="OrthoDB" id="6612291at2759"/>
<evidence type="ECO:0000313" key="12">
    <source>
        <dbReference type="Proteomes" id="UP000786811"/>
    </source>
</evidence>
<accession>A0A8J2HJP0</accession>
<keyword evidence="8" id="KW-0813">Transport</keyword>
<reference evidence="11" key="1">
    <citation type="submission" date="2021-04" db="EMBL/GenBank/DDBJ databases">
        <authorList>
            <person name="Chebbi M.A.C M."/>
        </authorList>
    </citation>
    <scope>NUCLEOTIDE SEQUENCE</scope>
</reference>
<keyword evidence="6" id="KW-0325">Glycoprotein</keyword>
<evidence type="ECO:0000256" key="7">
    <source>
        <dbReference type="ARBA" id="ARBA00024348"/>
    </source>
</evidence>
<dbReference type="InterPro" id="IPR005829">
    <property type="entry name" value="Sugar_transporter_CS"/>
</dbReference>
<gene>
    <name evidence="11" type="ORF">HICCMSTLAB_LOCUS10313</name>
</gene>
<keyword evidence="2" id="KW-1003">Cell membrane</keyword>
<dbReference type="InterPro" id="IPR044775">
    <property type="entry name" value="MFS_ERD6/Tret1-like"/>
</dbReference>
<dbReference type="InterPro" id="IPR003663">
    <property type="entry name" value="Sugar/inositol_transpt"/>
</dbReference>
<feature type="transmembrane region" description="Helical" evidence="9">
    <location>
        <begin position="61"/>
        <end position="84"/>
    </location>
</feature>
<dbReference type="InterPro" id="IPR020846">
    <property type="entry name" value="MFS_dom"/>
</dbReference>
<dbReference type="InterPro" id="IPR050549">
    <property type="entry name" value="MFS_Trehalose_Transporter"/>
</dbReference>
<proteinExistence type="inferred from homology"/>
<dbReference type="Pfam" id="PF00083">
    <property type="entry name" value="Sugar_tr"/>
    <property type="match status" value="1"/>
</dbReference>
<feature type="transmembrane region" description="Helical" evidence="9">
    <location>
        <begin position="192"/>
        <end position="210"/>
    </location>
</feature>
<feature type="transmembrane region" description="Helical" evidence="9">
    <location>
        <begin position="468"/>
        <end position="487"/>
    </location>
</feature>
<dbReference type="GO" id="GO:0005886">
    <property type="term" value="C:plasma membrane"/>
    <property type="evidence" value="ECO:0007669"/>
    <property type="project" value="UniProtKB-SubCell"/>
</dbReference>
<dbReference type="PROSITE" id="PS50850">
    <property type="entry name" value="MFS"/>
    <property type="match status" value="1"/>
</dbReference>
<dbReference type="PANTHER" id="PTHR48021">
    <property type="match status" value="1"/>
</dbReference>
<dbReference type="SUPFAM" id="SSF103473">
    <property type="entry name" value="MFS general substrate transporter"/>
    <property type="match status" value="1"/>
</dbReference>
<keyword evidence="4 9" id="KW-1133">Transmembrane helix</keyword>
<feature type="transmembrane region" description="Helical" evidence="9">
    <location>
        <begin position="160"/>
        <end position="180"/>
    </location>
</feature>
<comment type="caution">
    <text evidence="11">The sequence shown here is derived from an EMBL/GenBank/DDBJ whole genome shotgun (WGS) entry which is preliminary data.</text>
</comment>
<feature type="transmembrane region" description="Helical" evidence="9">
    <location>
        <begin position="365"/>
        <end position="387"/>
    </location>
</feature>
<keyword evidence="12" id="KW-1185">Reference proteome</keyword>
<feature type="domain" description="Major facilitator superfamily (MFS) profile" evidence="10">
    <location>
        <begin position="63"/>
        <end position="491"/>
    </location>
</feature>
<evidence type="ECO:0000256" key="2">
    <source>
        <dbReference type="ARBA" id="ARBA00022475"/>
    </source>
</evidence>
<dbReference type="CDD" id="cd17358">
    <property type="entry name" value="MFS_GLUT6_8_Class3_like"/>
    <property type="match status" value="1"/>
</dbReference>
<dbReference type="Gene3D" id="1.20.1250.20">
    <property type="entry name" value="MFS general substrate transporter like domains"/>
    <property type="match status" value="1"/>
</dbReference>
<evidence type="ECO:0000256" key="1">
    <source>
        <dbReference type="ARBA" id="ARBA00004651"/>
    </source>
</evidence>
<feature type="transmembrane region" description="Helical" evidence="9">
    <location>
        <begin position="136"/>
        <end position="154"/>
    </location>
</feature>
<evidence type="ECO:0000256" key="8">
    <source>
        <dbReference type="RuleBase" id="RU003346"/>
    </source>
</evidence>
<comment type="similarity">
    <text evidence="7">Belongs to the major facilitator superfamily. Sugar transporter (TC 2.A.1.1) family. Trehalose transporter subfamily.</text>
</comment>
<organism evidence="11 12">
    <name type="scientific">Cotesia congregata</name>
    <name type="common">Parasitoid wasp</name>
    <name type="synonym">Apanteles congregatus</name>
    <dbReference type="NCBI Taxonomy" id="51543"/>
    <lineage>
        <taxon>Eukaryota</taxon>
        <taxon>Metazoa</taxon>
        <taxon>Ecdysozoa</taxon>
        <taxon>Arthropoda</taxon>
        <taxon>Hexapoda</taxon>
        <taxon>Insecta</taxon>
        <taxon>Pterygota</taxon>
        <taxon>Neoptera</taxon>
        <taxon>Endopterygota</taxon>
        <taxon>Hymenoptera</taxon>
        <taxon>Apocrita</taxon>
        <taxon>Ichneumonoidea</taxon>
        <taxon>Braconidae</taxon>
        <taxon>Microgastrinae</taxon>
        <taxon>Cotesia</taxon>
    </lineage>
</organism>
<feature type="transmembrane region" description="Helical" evidence="9">
    <location>
        <begin position="301"/>
        <end position="322"/>
    </location>
</feature>
<dbReference type="PRINTS" id="PR00171">
    <property type="entry name" value="SUGRTRNSPORT"/>
</dbReference>
<evidence type="ECO:0000256" key="6">
    <source>
        <dbReference type="ARBA" id="ARBA00023180"/>
    </source>
</evidence>
<feature type="transmembrane region" description="Helical" evidence="9">
    <location>
        <begin position="104"/>
        <end position="124"/>
    </location>
</feature>
<evidence type="ECO:0000259" key="10">
    <source>
        <dbReference type="PROSITE" id="PS50850"/>
    </source>
</evidence>
<sequence>MERGYQTMGGPSSSSSLVTERTPLVGGQYRRMVEKNFGISQQTLVSATSENENSGRKLPQYIAGLAATLGALAAGMVLGWTSPAGKDGVLLSAEYKIPISPTEFSWIGSIFNLGAATICVPIGILSNIIGRKRAMLILTVPFVLGWVLIIWSNSVVMFDIGRYILGVSGGAFCVTAPMYTGEIAESSIRGSLGSYFQLMMVTGILVTYILGSEISIFNLSLISAIIPLIFCGVFFFMPETPTYYLMKGQINEARESYRWLRGPHYNIEPELEAQKEALDEASRNKVSFLTAIRSKAAIKGLMIAFGLMFFQQLSGVNAIIFYSGSIFETAGSTLNSSVATIIVGTMQVVAVFVSTLIVDRLGRRMLLLISSVAMCLTTLVLGVYFNMKIHNTAGVDSIGWLPLVSICLFIILFSLGFGPIPWMMMGEIFDNQVKSVAGSSACLFNWLMAFVVTKFFSDIQDALGTDMTFWIFSIICAIGVAFVFFIVPETKGKTLEQIQIELGGGSERSSSDLPGSKS</sequence>
<feature type="transmembrane region" description="Helical" evidence="9">
    <location>
        <begin position="334"/>
        <end position="358"/>
    </location>
</feature>
<feature type="transmembrane region" description="Helical" evidence="9">
    <location>
        <begin position="399"/>
        <end position="424"/>
    </location>
</feature>
<protein>
    <submittedName>
        <fullName evidence="11">Similar to Tret1: Facilitated trehalose transporter Tret1 (Bombyx mori)</fullName>
    </submittedName>
</protein>
<keyword evidence="5 9" id="KW-0472">Membrane</keyword>
<dbReference type="FunFam" id="1.20.1250.20:FF:000055">
    <property type="entry name" value="Facilitated trehalose transporter Tret1-2 homolog"/>
    <property type="match status" value="1"/>
</dbReference>
<dbReference type="Proteomes" id="UP000786811">
    <property type="component" value="Unassembled WGS sequence"/>
</dbReference>
<dbReference type="InterPro" id="IPR005828">
    <property type="entry name" value="MFS_sugar_transport-like"/>
</dbReference>
<comment type="subcellular location">
    <subcellularLocation>
        <location evidence="1">Cell membrane</location>
        <topology evidence="1">Multi-pass membrane protein</topology>
    </subcellularLocation>
</comment>
<feature type="transmembrane region" description="Helical" evidence="9">
    <location>
        <begin position="216"/>
        <end position="237"/>
    </location>
</feature>
<evidence type="ECO:0000256" key="3">
    <source>
        <dbReference type="ARBA" id="ARBA00022692"/>
    </source>
</evidence>
<evidence type="ECO:0000256" key="4">
    <source>
        <dbReference type="ARBA" id="ARBA00022989"/>
    </source>
</evidence>